<dbReference type="InterPro" id="IPR018357">
    <property type="entry name" value="Hexapep_transf_CS"/>
</dbReference>
<evidence type="ECO:0000313" key="5">
    <source>
        <dbReference type="EMBL" id="MDQ0436340.1"/>
    </source>
</evidence>
<reference evidence="5 6" key="1">
    <citation type="submission" date="2023-07" db="EMBL/GenBank/DDBJ databases">
        <title>Genomic Encyclopedia of Type Strains, Phase IV (KMG-IV): sequencing the most valuable type-strain genomes for metagenomic binning, comparative biology and taxonomic classification.</title>
        <authorList>
            <person name="Goeker M."/>
        </authorList>
    </citation>
    <scope>NUCLEOTIDE SEQUENCE [LARGE SCALE GENOMIC DNA]</scope>
    <source>
        <strain evidence="5 6">B6-8</strain>
    </source>
</reference>
<keyword evidence="6" id="KW-1185">Reference proteome</keyword>
<organism evidence="5 6">
    <name type="scientific">Kaistia dalseonensis</name>
    <dbReference type="NCBI Taxonomy" id="410840"/>
    <lineage>
        <taxon>Bacteria</taxon>
        <taxon>Pseudomonadati</taxon>
        <taxon>Pseudomonadota</taxon>
        <taxon>Alphaproteobacteria</taxon>
        <taxon>Hyphomicrobiales</taxon>
        <taxon>Kaistiaceae</taxon>
        <taxon>Kaistia</taxon>
    </lineage>
</organism>
<dbReference type="GO" id="GO:0009001">
    <property type="term" value="F:serine O-acetyltransferase activity"/>
    <property type="evidence" value="ECO:0007669"/>
    <property type="project" value="UniProtKB-EC"/>
</dbReference>
<dbReference type="Proteomes" id="UP001241603">
    <property type="component" value="Unassembled WGS sequence"/>
</dbReference>
<comment type="caution">
    <text evidence="5">The sequence shown here is derived from an EMBL/GenBank/DDBJ whole genome shotgun (WGS) entry which is preliminary data.</text>
</comment>
<protein>
    <submittedName>
        <fullName evidence="5">Serine O-acetyltransferase</fullName>
        <ecNumber evidence="5">2.3.1.30</ecNumber>
    </submittedName>
</protein>
<dbReference type="CDD" id="cd03354">
    <property type="entry name" value="LbH_SAT"/>
    <property type="match status" value="1"/>
</dbReference>
<keyword evidence="4 5" id="KW-0012">Acyltransferase</keyword>
<dbReference type="InterPro" id="IPR045304">
    <property type="entry name" value="LbH_SAT"/>
</dbReference>
<keyword evidence="3" id="KW-0677">Repeat</keyword>
<comment type="similarity">
    <text evidence="1">Belongs to the transferase hexapeptide repeat family.</text>
</comment>
<dbReference type="Gene3D" id="2.160.10.10">
    <property type="entry name" value="Hexapeptide repeat proteins"/>
    <property type="match status" value="1"/>
</dbReference>
<evidence type="ECO:0000256" key="4">
    <source>
        <dbReference type="ARBA" id="ARBA00023315"/>
    </source>
</evidence>
<sequence length="193" mass="21004">MTVQTGPGAFRRQAEPAQSIGYFGLLAEDYRSYKERLLAQGFWAIRIHRFGTMARHVRFAPLRIVLKIIHRIFSKLSQIFFGIYIGANAQVGRRCIIEHFGEIIVHSEAVIGDDVRLRQGVTIGNRSEEAPLDVPVIGNRVNIGAGAKILGPISIGDDVDIGANAVVLTDVPSGSIAVGVPARIKPKKPKQTG</sequence>
<keyword evidence="2 5" id="KW-0808">Transferase</keyword>
<dbReference type="EMBL" id="JAUSVO010000001">
    <property type="protein sequence ID" value="MDQ0436340.1"/>
    <property type="molecule type" value="Genomic_DNA"/>
</dbReference>
<dbReference type="SUPFAM" id="SSF51161">
    <property type="entry name" value="Trimeric LpxA-like enzymes"/>
    <property type="match status" value="1"/>
</dbReference>
<dbReference type="InterPro" id="IPR011004">
    <property type="entry name" value="Trimer_LpxA-like_sf"/>
</dbReference>
<name>A0ABU0H211_9HYPH</name>
<dbReference type="Pfam" id="PF00132">
    <property type="entry name" value="Hexapep"/>
    <property type="match status" value="1"/>
</dbReference>
<dbReference type="InterPro" id="IPR001451">
    <property type="entry name" value="Hexapep"/>
</dbReference>
<dbReference type="PROSITE" id="PS00101">
    <property type="entry name" value="HEXAPEP_TRANSFERASES"/>
    <property type="match status" value="1"/>
</dbReference>
<dbReference type="EC" id="2.3.1.30" evidence="5"/>
<dbReference type="PANTHER" id="PTHR42811">
    <property type="entry name" value="SERINE ACETYLTRANSFERASE"/>
    <property type="match status" value="1"/>
</dbReference>
<evidence type="ECO:0000256" key="3">
    <source>
        <dbReference type="ARBA" id="ARBA00022737"/>
    </source>
</evidence>
<evidence type="ECO:0000256" key="1">
    <source>
        <dbReference type="ARBA" id="ARBA00007274"/>
    </source>
</evidence>
<evidence type="ECO:0000256" key="2">
    <source>
        <dbReference type="ARBA" id="ARBA00022679"/>
    </source>
</evidence>
<evidence type="ECO:0000313" key="6">
    <source>
        <dbReference type="Proteomes" id="UP001241603"/>
    </source>
</evidence>
<dbReference type="RefSeq" id="WP_266347263.1">
    <property type="nucleotide sequence ID" value="NZ_JAPKNG010000001.1"/>
</dbReference>
<proteinExistence type="inferred from homology"/>
<gene>
    <name evidence="5" type="ORF">QO014_000710</name>
</gene>
<accession>A0ABU0H211</accession>